<sequence length="79" mass="8794">VLIHRPDGSGFCGGTLVSDRWVLSAAHCFEDSADHVTVGETVVGPLVLKTCSNWFLFLSQKGLVDQNKYSWKHRTISKF</sequence>
<dbReference type="Pfam" id="PF00089">
    <property type="entry name" value="Trypsin"/>
    <property type="match status" value="1"/>
</dbReference>
<evidence type="ECO:0000313" key="3">
    <source>
        <dbReference type="Proteomes" id="UP001444071"/>
    </source>
</evidence>
<dbReference type="SUPFAM" id="SSF50494">
    <property type="entry name" value="Trypsin-like serine proteases"/>
    <property type="match status" value="1"/>
</dbReference>
<protein>
    <recommendedName>
        <fullName evidence="1">Peptidase S1 domain-containing protein</fullName>
    </recommendedName>
</protein>
<name>A0ABV0WF95_9TELE</name>
<dbReference type="InterPro" id="IPR009003">
    <property type="entry name" value="Peptidase_S1_PA"/>
</dbReference>
<organism evidence="2 3">
    <name type="scientific">Xenotaenia resolanae</name>
    <dbReference type="NCBI Taxonomy" id="208358"/>
    <lineage>
        <taxon>Eukaryota</taxon>
        <taxon>Metazoa</taxon>
        <taxon>Chordata</taxon>
        <taxon>Craniata</taxon>
        <taxon>Vertebrata</taxon>
        <taxon>Euteleostomi</taxon>
        <taxon>Actinopterygii</taxon>
        <taxon>Neopterygii</taxon>
        <taxon>Teleostei</taxon>
        <taxon>Neoteleostei</taxon>
        <taxon>Acanthomorphata</taxon>
        <taxon>Ovalentaria</taxon>
        <taxon>Atherinomorphae</taxon>
        <taxon>Cyprinodontiformes</taxon>
        <taxon>Goodeidae</taxon>
        <taxon>Xenotaenia</taxon>
    </lineage>
</organism>
<evidence type="ECO:0000259" key="1">
    <source>
        <dbReference type="Pfam" id="PF00089"/>
    </source>
</evidence>
<keyword evidence="3" id="KW-1185">Reference proteome</keyword>
<reference evidence="2 3" key="1">
    <citation type="submission" date="2021-06" db="EMBL/GenBank/DDBJ databases">
        <authorList>
            <person name="Palmer J.M."/>
        </authorList>
    </citation>
    <scope>NUCLEOTIDE SEQUENCE [LARGE SCALE GENOMIC DNA]</scope>
    <source>
        <strain evidence="2 3">XR_2019</strain>
        <tissue evidence="2">Muscle</tissue>
    </source>
</reference>
<dbReference type="Gene3D" id="2.40.10.120">
    <property type="match status" value="1"/>
</dbReference>
<dbReference type="PROSITE" id="PS00134">
    <property type="entry name" value="TRYPSIN_HIS"/>
    <property type="match status" value="1"/>
</dbReference>
<feature type="domain" description="Peptidase S1" evidence="1">
    <location>
        <begin position="9"/>
        <end position="41"/>
    </location>
</feature>
<evidence type="ECO:0000313" key="2">
    <source>
        <dbReference type="EMBL" id="MEQ2268174.1"/>
    </source>
</evidence>
<dbReference type="InterPro" id="IPR018114">
    <property type="entry name" value="TRYPSIN_HIS"/>
</dbReference>
<dbReference type="Proteomes" id="UP001444071">
    <property type="component" value="Unassembled WGS sequence"/>
</dbReference>
<comment type="caution">
    <text evidence="2">The sequence shown here is derived from an EMBL/GenBank/DDBJ whole genome shotgun (WGS) entry which is preliminary data.</text>
</comment>
<proteinExistence type="predicted"/>
<accession>A0ABV0WF95</accession>
<dbReference type="EMBL" id="JAHRIM010045616">
    <property type="protein sequence ID" value="MEQ2268174.1"/>
    <property type="molecule type" value="Genomic_DNA"/>
</dbReference>
<gene>
    <name evidence="2" type="ORF">XENORESO_016740</name>
</gene>
<feature type="non-terminal residue" evidence="2">
    <location>
        <position position="1"/>
    </location>
</feature>
<dbReference type="InterPro" id="IPR001254">
    <property type="entry name" value="Trypsin_dom"/>
</dbReference>